<comment type="caution">
    <text evidence="1">The sequence shown here is derived from an EMBL/GenBank/DDBJ whole genome shotgun (WGS) entry which is preliminary data.</text>
</comment>
<gene>
    <name evidence="1" type="ORF">PIB30_035821</name>
</gene>
<evidence type="ECO:0000313" key="1">
    <source>
        <dbReference type="EMBL" id="MED6207431.1"/>
    </source>
</evidence>
<evidence type="ECO:0000313" key="2">
    <source>
        <dbReference type="Proteomes" id="UP001341840"/>
    </source>
</evidence>
<dbReference type="EMBL" id="JASCZI010241828">
    <property type="protein sequence ID" value="MED6207431.1"/>
    <property type="molecule type" value="Genomic_DNA"/>
</dbReference>
<accession>A0ABU6YDF4</accession>
<sequence>MRWQLHTASDWRPKIWRKYWRINARLAPKVWWKDCRTWQPHAAPSSRRWHSQLSSGRGRIEFVLHSRMLFLQVCTCGNLSILYIPHGSRRWQPLPALPRREKFSHWICFGALPVVMLRATMLR</sequence>
<protein>
    <submittedName>
        <fullName evidence="1">Uncharacterized protein</fullName>
    </submittedName>
</protein>
<proteinExistence type="predicted"/>
<name>A0ABU6YDF4_9FABA</name>
<dbReference type="Proteomes" id="UP001341840">
    <property type="component" value="Unassembled WGS sequence"/>
</dbReference>
<keyword evidence="2" id="KW-1185">Reference proteome</keyword>
<feature type="non-terminal residue" evidence="1">
    <location>
        <position position="123"/>
    </location>
</feature>
<reference evidence="1 2" key="1">
    <citation type="journal article" date="2023" name="Plants (Basel)">
        <title>Bridging the Gap: Combining Genomics and Transcriptomics Approaches to Understand Stylosanthes scabra, an Orphan Legume from the Brazilian Caatinga.</title>
        <authorList>
            <person name="Ferreira-Neto J.R.C."/>
            <person name="da Silva M.D."/>
            <person name="Binneck E."/>
            <person name="de Melo N.F."/>
            <person name="da Silva R.H."/>
            <person name="de Melo A.L.T.M."/>
            <person name="Pandolfi V."/>
            <person name="Bustamante F.O."/>
            <person name="Brasileiro-Vidal A.C."/>
            <person name="Benko-Iseppon A.M."/>
        </authorList>
    </citation>
    <scope>NUCLEOTIDE SEQUENCE [LARGE SCALE GENOMIC DNA]</scope>
    <source>
        <tissue evidence="1">Leaves</tissue>
    </source>
</reference>
<organism evidence="1 2">
    <name type="scientific">Stylosanthes scabra</name>
    <dbReference type="NCBI Taxonomy" id="79078"/>
    <lineage>
        <taxon>Eukaryota</taxon>
        <taxon>Viridiplantae</taxon>
        <taxon>Streptophyta</taxon>
        <taxon>Embryophyta</taxon>
        <taxon>Tracheophyta</taxon>
        <taxon>Spermatophyta</taxon>
        <taxon>Magnoliopsida</taxon>
        <taxon>eudicotyledons</taxon>
        <taxon>Gunneridae</taxon>
        <taxon>Pentapetalae</taxon>
        <taxon>rosids</taxon>
        <taxon>fabids</taxon>
        <taxon>Fabales</taxon>
        <taxon>Fabaceae</taxon>
        <taxon>Papilionoideae</taxon>
        <taxon>50 kb inversion clade</taxon>
        <taxon>dalbergioids sensu lato</taxon>
        <taxon>Dalbergieae</taxon>
        <taxon>Pterocarpus clade</taxon>
        <taxon>Stylosanthes</taxon>
    </lineage>
</organism>